<dbReference type="EMBL" id="JAMQOS010000010">
    <property type="protein sequence ID" value="MDS0284718.1"/>
    <property type="molecule type" value="Genomic_DNA"/>
</dbReference>
<name>A0ABU2FVE2_9EURY</name>
<gene>
    <name evidence="2" type="ORF">NDI86_21690</name>
</gene>
<accession>A0ABU2FVE2</accession>
<dbReference type="RefSeq" id="WP_310902384.1">
    <property type="nucleotide sequence ID" value="NZ_JAMQOS010000010.1"/>
</dbReference>
<dbReference type="Proteomes" id="UP001268864">
    <property type="component" value="Unassembled WGS sequence"/>
</dbReference>
<feature type="region of interest" description="Disordered" evidence="1">
    <location>
        <begin position="84"/>
        <end position="103"/>
    </location>
</feature>
<organism evidence="2 3">
    <name type="scientific">Haloarcula onubensis</name>
    <dbReference type="NCBI Taxonomy" id="2950539"/>
    <lineage>
        <taxon>Archaea</taxon>
        <taxon>Methanobacteriati</taxon>
        <taxon>Methanobacteriota</taxon>
        <taxon>Stenosarchaea group</taxon>
        <taxon>Halobacteria</taxon>
        <taxon>Halobacteriales</taxon>
        <taxon>Haloarculaceae</taxon>
        <taxon>Haloarcula</taxon>
    </lineage>
</organism>
<evidence type="ECO:0000256" key="1">
    <source>
        <dbReference type="SAM" id="MobiDB-lite"/>
    </source>
</evidence>
<proteinExistence type="predicted"/>
<evidence type="ECO:0000313" key="2">
    <source>
        <dbReference type="EMBL" id="MDS0284718.1"/>
    </source>
</evidence>
<evidence type="ECO:0000313" key="3">
    <source>
        <dbReference type="Proteomes" id="UP001268864"/>
    </source>
</evidence>
<protein>
    <submittedName>
        <fullName evidence="2">Uncharacterized protein</fullName>
    </submittedName>
</protein>
<reference evidence="2 3" key="1">
    <citation type="submission" date="2022-06" db="EMBL/GenBank/DDBJ databases">
        <title>Halomicroarcula sp. a new haloarchaeum isolate from saline soil.</title>
        <authorList>
            <person name="Strakova D."/>
            <person name="Galisteo C."/>
            <person name="Sanchez-Porro C."/>
            <person name="Ventosa A."/>
        </authorList>
    </citation>
    <scope>NUCLEOTIDE SEQUENCE [LARGE SCALE GENOMIC DNA]</scope>
    <source>
        <strain evidence="2 3">S3CR25-11</strain>
    </source>
</reference>
<comment type="caution">
    <text evidence="2">The sequence shown here is derived from an EMBL/GenBank/DDBJ whole genome shotgun (WGS) entry which is preliminary data.</text>
</comment>
<keyword evidence="3" id="KW-1185">Reference proteome</keyword>
<sequence>MEEHDLVHGSYCSQQCYDKHRGTKQLRNIKHDHRWCHGCFRRLKDIERPGDSKSVVIGPVDHDSVADTARDVLVGFQHLTEHARHGEKTGRGVVQNNDVGKSEPRSLVLVDDSDVVKHEPTSPASDRAPAPADTLVLTGTICECGTTDHRDDYLRSEQVTSVREATKRLCRALLFTGREGQHDKQFDVRVLARTLKESLEETGEYDWELAVGRSIKPS</sequence>